<dbReference type="PANTHER" id="PTHR33877:SF2">
    <property type="entry name" value="OS07G0170200 PROTEIN"/>
    <property type="match status" value="1"/>
</dbReference>
<dbReference type="NCBIfam" id="NF040563">
    <property type="entry name" value="guided_IscB"/>
    <property type="match status" value="1"/>
</dbReference>
<dbReference type="InterPro" id="IPR052892">
    <property type="entry name" value="NA-targeting_endonuclease"/>
</dbReference>
<dbReference type="GO" id="GO:0004519">
    <property type="term" value="F:endonuclease activity"/>
    <property type="evidence" value="ECO:0007669"/>
    <property type="project" value="UniProtKB-KW"/>
</dbReference>
<dbReference type="PANTHER" id="PTHR33877">
    <property type="entry name" value="SLL1193 PROTEIN"/>
    <property type="match status" value="1"/>
</dbReference>
<evidence type="ECO:0000313" key="2">
    <source>
        <dbReference type="EMBL" id="MDR6226674.1"/>
    </source>
</evidence>
<dbReference type="RefSeq" id="WP_309866874.1">
    <property type="nucleotide sequence ID" value="NZ_JAVDQG010000005.1"/>
</dbReference>
<proteinExistence type="predicted"/>
<dbReference type="InterPro" id="IPR002711">
    <property type="entry name" value="HNH"/>
</dbReference>
<keyword evidence="2" id="KW-0378">Hydrolase</keyword>
<dbReference type="InterPro" id="IPR047693">
    <property type="entry name" value="RNA-guided_IscB-like"/>
</dbReference>
<evidence type="ECO:0000259" key="1">
    <source>
        <dbReference type="SMART" id="SM00507"/>
    </source>
</evidence>
<dbReference type="Gene3D" id="1.10.30.50">
    <property type="match status" value="1"/>
</dbReference>
<sequence length="431" mass="49047">MQRVFVLDSKKQPLMPCHPARARKLLSKGRAAVYRRYPFTIILKDREGGEVQPTEGKIDPGSKGTGVAVVAEFPRGREVVWAANLHHRGQAIREALTDRRAIRRGRRSRKTRYRPARFHNRRKPKGWLPPSLRSRVENIKNWMGRLLRYIPIQSIAVETVGFDTQKIQNPEIMGMEYQQGELFGYEVREYLLEKWGRQCAYCGKEGVPLEVEHIHPKSKGGSNRISNLTVSCRECNLDKDNQSIQVFLSKKPNVLDKILRQAKLPLQDAAAINAIRWAIGEELKAFGLPVTFWSGGRTKYNRICQGYEKDHWVDAACVGESGERVWIPERLTPLLIQAMGRGSRQMCRMDRYGFPRTSAKKNKRVKGFQTGDFVKAVVTKGKKAGTYVGRVAVRTSGSFNIKTNTQTIQGISCRTCRLLQRADGYHYSFAG</sequence>
<evidence type="ECO:0000313" key="3">
    <source>
        <dbReference type="Proteomes" id="UP001185012"/>
    </source>
</evidence>
<dbReference type="InterPro" id="IPR025938">
    <property type="entry name" value="RRXRR_dom"/>
</dbReference>
<gene>
    <name evidence="2" type="ORF">JOE21_002681</name>
</gene>
<dbReference type="InterPro" id="IPR003615">
    <property type="entry name" value="HNH_nuc"/>
</dbReference>
<dbReference type="Pfam" id="PF01844">
    <property type="entry name" value="HNH"/>
    <property type="match status" value="1"/>
</dbReference>
<dbReference type="EMBL" id="JAVDQG010000005">
    <property type="protein sequence ID" value="MDR6226674.1"/>
    <property type="molecule type" value="Genomic_DNA"/>
</dbReference>
<dbReference type="Pfam" id="PF14239">
    <property type="entry name" value="RRXRR"/>
    <property type="match status" value="1"/>
</dbReference>
<feature type="domain" description="HNH nuclease" evidence="1">
    <location>
        <begin position="186"/>
        <end position="237"/>
    </location>
</feature>
<name>A0ABU1IR92_9BACL</name>
<organism evidence="2 3">
    <name type="scientific">Desmospora profundinema</name>
    <dbReference type="NCBI Taxonomy" id="1571184"/>
    <lineage>
        <taxon>Bacteria</taxon>
        <taxon>Bacillati</taxon>
        <taxon>Bacillota</taxon>
        <taxon>Bacilli</taxon>
        <taxon>Bacillales</taxon>
        <taxon>Thermoactinomycetaceae</taxon>
        <taxon>Desmospora</taxon>
    </lineage>
</organism>
<dbReference type="SMART" id="SM00507">
    <property type="entry name" value="HNHc"/>
    <property type="match status" value="1"/>
</dbReference>
<protein>
    <submittedName>
        <fullName evidence="2">5-methylcytosine-specific restriction endonuclease McrA</fullName>
    </submittedName>
</protein>
<keyword evidence="3" id="KW-1185">Reference proteome</keyword>
<keyword evidence="2" id="KW-0540">Nuclease</keyword>
<dbReference type="CDD" id="cd00085">
    <property type="entry name" value="HNHc"/>
    <property type="match status" value="1"/>
</dbReference>
<keyword evidence="2" id="KW-0255">Endonuclease</keyword>
<dbReference type="Proteomes" id="UP001185012">
    <property type="component" value="Unassembled WGS sequence"/>
</dbReference>
<comment type="caution">
    <text evidence="2">The sequence shown here is derived from an EMBL/GenBank/DDBJ whole genome shotgun (WGS) entry which is preliminary data.</text>
</comment>
<accession>A0ABU1IR92</accession>
<reference evidence="2 3" key="1">
    <citation type="submission" date="2023-07" db="EMBL/GenBank/DDBJ databases">
        <title>Genomic Encyclopedia of Type Strains, Phase IV (KMG-IV): sequencing the most valuable type-strain genomes for metagenomic binning, comparative biology and taxonomic classification.</title>
        <authorList>
            <person name="Goeker M."/>
        </authorList>
    </citation>
    <scope>NUCLEOTIDE SEQUENCE [LARGE SCALE GENOMIC DNA]</scope>
    <source>
        <strain evidence="2 3">DSM 45903</strain>
    </source>
</reference>